<evidence type="ECO:0000256" key="2">
    <source>
        <dbReference type="ARBA" id="ARBA00009773"/>
    </source>
</evidence>
<evidence type="ECO:0000256" key="6">
    <source>
        <dbReference type="ARBA" id="ARBA00022989"/>
    </source>
</evidence>
<evidence type="ECO:0000256" key="8">
    <source>
        <dbReference type="SAM" id="MobiDB-lite"/>
    </source>
</evidence>
<keyword evidence="6 9" id="KW-1133">Transmembrane helix</keyword>
<keyword evidence="7 9" id="KW-0472">Membrane</keyword>
<comment type="subcellular location">
    <subcellularLocation>
        <location evidence="1">Cell membrane</location>
        <topology evidence="1">Multi-pass membrane protein</topology>
    </subcellularLocation>
</comment>
<evidence type="ECO:0000313" key="11">
    <source>
        <dbReference type="Proteomes" id="UP000604117"/>
    </source>
</evidence>
<accession>A0ABQ4CIY2</accession>
<feature type="transmembrane region" description="Helical" evidence="9">
    <location>
        <begin position="191"/>
        <end position="211"/>
    </location>
</feature>
<comment type="caution">
    <text evidence="10">The sequence shown here is derived from an EMBL/GenBank/DDBJ whole genome shotgun (WGS) entry which is preliminary data.</text>
</comment>
<keyword evidence="5 9" id="KW-0812">Transmembrane</keyword>
<feature type="transmembrane region" description="Helical" evidence="9">
    <location>
        <begin position="109"/>
        <end position="129"/>
    </location>
</feature>
<keyword evidence="3" id="KW-0813">Transport</keyword>
<keyword evidence="11" id="KW-1185">Reference proteome</keyword>
<feature type="transmembrane region" description="Helical" evidence="9">
    <location>
        <begin position="263"/>
        <end position="286"/>
    </location>
</feature>
<feature type="compositionally biased region" description="Basic and acidic residues" evidence="8">
    <location>
        <begin position="11"/>
        <end position="21"/>
    </location>
</feature>
<keyword evidence="4" id="KW-1003">Cell membrane</keyword>
<evidence type="ECO:0000256" key="5">
    <source>
        <dbReference type="ARBA" id="ARBA00022692"/>
    </source>
</evidence>
<feature type="transmembrane region" description="Helical" evidence="9">
    <location>
        <begin position="78"/>
        <end position="97"/>
    </location>
</feature>
<gene>
    <name evidence="10" type="ORF">Asi02nite_07780</name>
</gene>
<feature type="transmembrane region" description="Helical" evidence="9">
    <location>
        <begin position="52"/>
        <end position="72"/>
    </location>
</feature>
<proteinExistence type="inferred from homology"/>
<evidence type="ECO:0000256" key="1">
    <source>
        <dbReference type="ARBA" id="ARBA00004651"/>
    </source>
</evidence>
<evidence type="ECO:0000256" key="3">
    <source>
        <dbReference type="ARBA" id="ARBA00022448"/>
    </source>
</evidence>
<protein>
    <submittedName>
        <fullName evidence="10">AI-2E family transporter</fullName>
    </submittedName>
</protein>
<sequence length="385" mass="40445">MSADDPAPAADQRETGDEPVPKPRTAPPADTAEDDDTLPYGRPGRPFRRSPFLLGFVGGLGLVLAYVSYLAVRNAFGILVLIFIALFLAIGLNPAVVRLRKIGVPRGGAVAIVALSLVLVLGGAISALVPPLVTQVGDFITAAPGYIEALQRNDTINDLVGQFDLVERAKSLASPETFSRALGGVFGGARLIFGTIFQVLTVLVLTIYFMASFDRMKSAAYGLVPASRRDRVRLLTDEILAKVGAYIVGALAIAVLAGITSFVFAMIVGLAYPFALAVVVAVSDLIPQIGATIGAVIVTIVAFADSLTIGIASAVFFIVYQQVENYLIYPKVMRRSVKVSDVAAIVAALVGVGLFGVLGALVAIPAVAAIQLIVREVVMPRQEAR</sequence>
<feature type="transmembrane region" description="Helical" evidence="9">
    <location>
        <begin position="239"/>
        <end position="257"/>
    </location>
</feature>
<feature type="transmembrane region" description="Helical" evidence="9">
    <location>
        <begin position="293"/>
        <end position="323"/>
    </location>
</feature>
<evidence type="ECO:0000256" key="4">
    <source>
        <dbReference type="ARBA" id="ARBA00022475"/>
    </source>
</evidence>
<dbReference type="PANTHER" id="PTHR21716:SF53">
    <property type="entry name" value="PERMEASE PERM-RELATED"/>
    <property type="match status" value="1"/>
</dbReference>
<reference evidence="10 11" key="1">
    <citation type="submission" date="2021-01" db="EMBL/GenBank/DDBJ databases">
        <title>Whole genome shotgun sequence of Asanoa siamensis NBRC 107932.</title>
        <authorList>
            <person name="Komaki H."/>
            <person name="Tamura T."/>
        </authorList>
    </citation>
    <scope>NUCLEOTIDE SEQUENCE [LARGE SCALE GENOMIC DNA]</scope>
    <source>
        <strain evidence="10 11">NBRC 107932</strain>
    </source>
</reference>
<dbReference type="Pfam" id="PF01594">
    <property type="entry name" value="AI-2E_transport"/>
    <property type="match status" value="1"/>
</dbReference>
<dbReference type="InterPro" id="IPR002549">
    <property type="entry name" value="AI-2E-like"/>
</dbReference>
<organism evidence="10 11">
    <name type="scientific">Asanoa siamensis</name>
    <dbReference type="NCBI Taxonomy" id="926357"/>
    <lineage>
        <taxon>Bacteria</taxon>
        <taxon>Bacillati</taxon>
        <taxon>Actinomycetota</taxon>
        <taxon>Actinomycetes</taxon>
        <taxon>Micromonosporales</taxon>
        <taxon>Micromonosporaceae</taxon>
        <taxon>Asanoa</taxon>
    </lineage>
</organism>
<dbReference type="Proteomes" id="UP000604117">
    <property type="component" value="Unassembled WGS sequence"/>
</dbReference>
<feature type="transmembrane region" description="Helical" evidence="9">
    <location>
        <begin position="343"/>
        <end position="374"/>
    </location>
</feature>
<comment type="similarity">
    <text evidence="2">Belongs to the autoinducer-2 exporter (AI-2E) (TC 2.A.86) family.</text>
</comment>
<evidence type="ECO:0000256" key="7">
    <source>
        <dbReference type="ARBA" id="ARBA00023136"/>
    </source>
</evidence>
<name>A0ABQ4CIY2_9ACTN</name>
<dbReference type="PANTHER" id="PTHR21716">
    <property type="entry name" value="TRANSMEMBRANE PROTEIN"/>
    <property type="match status" value="1"/>
</dbReference>
<dbReference type="EMBL" id="BONE01000004">
    <property type="protein sequence ID" value="GIF71260.1"/>
    <property type="molecule type" value="Genomic_DNA"/>
</dbReference>
<evidence type="ECO:0000256" key="9">
    <source>
        <dbReference type="SAM" id="Phobius"/>
    </source>
</evidence>
<feature type="region of interest" description="Disordered" evidence="8">
    <location>
        <begin position="1"/>
        <end position="41"/>
    </location>
</feature>
<evidence type="ECO:0000313" key="10">
    <source>
        <dbReference type="EMBL" id="GIF71260.1"/>
    </source>
</evidence>